<comment type="caution">
    <text evidence="2">The sequence shown here is derived from an EMBL/GenBank/DDBJ whole genome shotgun (WGS) entry which is preliminary data.</text>
</comment>
<evidence type="ECO:0000313" key="3">
    <source>
        <dbReference type="Proteomes" id="UP001172159"/>
    </source>
</evidence>
<feature type="domain" description="F-box" evidence="1">
    <location>
        <begin position="9"/>
        <end position="54"/>
    </location>
</feature>
<reference evidence="2" key="1">
    <citation type="submission" date="2023-06" db="EMBL/GenBank/DDBJ databases">
        <title>Genome-scale phylogeny and comparative genomics of the fungal order Sordariales.</title>
        <authorList>
            <consortium name="Lawrence Berkeley National Laboratory"/>
            <person name="Hensen N."/>
            <person name="Bonometti L."/>
            <person name="Westerberg I."/>
            <person name="Brannstrom I.O."/>
            <person name="Guillou S."/>
            <person name="Cros-Aarteil S."/>
            <person name="Calhoun S."/>
            <person name="Haridas S."/>
            <person name="Kuo A."/>
            <person name="Mondo S."/>
            <person name="Pangilinan J."/>
            <person name="Riley R."/>
            <person name="Labutti K."/>
            <person name="Andreopoulos B."/>
            <person name="Lipzen A."/>
            <person name="Chen C."/>
            <person name="Yanf M."/>
            <person name="Daum C."/>
            <person name="Ng V."/>
            <person name="Clum A."/>
            <person name="Steindorff A."/>
            <person name="Ohm R."/>
            <person name="Martin F."/>
            <person name="Silar P."/>
            <person name="Natvig D."/>
            <person name="Lalanne C."/>
            <person name="Gautier V."/>
            <person name="Ament-Velasquez S.L."/>
            <person name="Kruys A."/>
            <person name="Hutchinson M.I."/>
            <person name="Powell A.J."/>
            <person name="Barry K."/>
            <person name="Miller A.N."/>
            <person name="Grigoriev I.V."/>
            <person name="Debuchy R."/>
            <person name="Gladieux P."/>
            <person name="Thoren M.H."/>
            <person name="Johannesson H."/>
        </authorList>
    </citation>
    <scope>NUCLEOTIDE SEQUENCE</scope>
    <source>
        <strain evidence="2">CBS 540.89</strain>
    </source>
</reference>
<organism evidence="2 3">
    <name type="scientific">Apiosordaria backusii</name>
    <dbReference type="NCBI Taxonomy" id="314023"/>
    <lineage>
        <taxon>Eukaryota</taxon>
        <taxon>Fungi</taxon>
        <taxon>Dikarya</taxon>
        <taxon>Ascomycota</taxon>
        <taxon>Pezizomycotina</taxon>
        <taxon>Sordariomycetes</taxon>
        <taxon>Sordariomycetidae</taxon>
        <taxon>Sordariales</taxon>
        <taxon>Lasiosphaeriaceae</taxon>
        <taxon>Apiosordaria</taxon>
    </lineage>
</organism>
<protein>
    <recommendedName>
        <fullName evidence="1">F-box domain-containing protein</fullName>
    </recommendedName>
</protein>
<proteinExistence type="predicted"/>
<evidence type="ECO:0000259" key="1">
    <source>
        <dbReference type="Pfam" id="PF12937"/>
    </source>
</evidence>
<evidence type="ECO:0000313" key="2">
    <source>
        <dbReference type="EMBL" id="KAK0728967.1"/>
    </source>
</evidence>
<dbReference type="EMBL" id="JAUKTV010000009">
    <property type="protein sequence ID" value="KAK0728967.1"/>
    <property type="molecule type" value="Genomic_DNA"/>
</dbReference>
<gene>
    <name evidence="2" type="ORF">B0T21DRAFT_402948</name>
</gene>
<dbReference type="Proteomes" id="UP001172159">
    <property type="component" value="Unassembled WGS sequence"/>
</dbReference>
<accession>A0AA40B7A3</accession>
<dbReference type="AlphaFoldDB" id="A0AA40B7A3"/>
<keyword evidence="3" id="KW-1185">Reference proteome</keyword>
<sequence>MDQVHRPIFRLPNELLIKVFRELEDDEASKDNGGPDIKICRLVCRRFCDLSSHLLLRSVQVGHTFASVARLDAITRHPLISRGISTIEVVLSSYHSFFSTDPEGAGKQAFIEFQLKELTQRVQLFEVGKFRNISKTDAVILRKAHEVLSCWRYLMRESFPVPQQPPRGDLDLHRALVNNAYNEFQRLIEEQQSLVEQGGVGEAVASALARMPWVHRLEFDDTRQYGFPRRGLSRATSDTVFDGIYQNTLLPLIRRSDIDVMTTRQYPILSEIVPRVLAAVGGSGITQLKSVQANVEFIQFDEDVSDIHKRIVTATKQLTDFSISQDANFSFSSSGVEIFLELCLQSPALRTCSISLPAGEFGIRPFLAGTTRKDLTVIELDGAEIRLSDLKIFLRIIPDVLDRLELTNIVLVGGTWREALDMLREKTYRDSKTSPYHYPVRIYSPLNHYSQHLPSVKKFASIFESDGTWDISHADAYVMRHAQVNPFERLVLVGDSGN</sequence>
<dbReference type="InterPro" id="IPR001810">
    <property type="entry name" value="F-box_dom"/>
</dbReference>
<name>A0AA40B7A3_9PEZI</name>
<dbReference type="Pfam" id="PF12937">
    <property type="entry name" value="F-box-like"/>
    <property type="match status" value="1"/>
</dbReference>